<name>A0A498R855_9FIRM</name>
<keyword evidence="3" id="KW-1185">Reference proteome</keyword>
<gene>
    <name evidence="2" type="ORF">LUCI_2836</name>
</gene>
<dbReference type="OrthoDB" id="1684580at2"/>
<feature type="transmembrane region" description="Helical" evidence="1">
    <location>
        <begin position="20"/>
        <end position="42"/>
    </location>
</feature>
<keyword evidence="1" id="KW-0472">Membrane</keyword>
<dbReference type="Proteomes" id="UP000277811">
    <property type="component" value="Unassembled WGS sequence"/>
</dbReference>
<protein>
    <submittedName>
        <fullName evidence="2">Uncharacterized protein</fullName>
    </submittedName>
</protein>
<keyword evidence="1" id="KW-1133">Transmembrane helix</keyword>
<sequence>MIYEILRAAAGPYLRSAIDFYIANQNILNPVVVITGFLWIVFSRKSLMNRSGEKTNWLGVPNKR</sequence>
<accession>A0A498R855</accession>
<keyword evidence="1" id="KW-0812">Transmembrane</keyword>
<organism evidence="2 3">
    <name type="scientific">Lucifera butyrica</name>
    <dbReference type="NCBI Taxonomy" id="1351585"/>
    <lineage>
        <taxon>Bacteria</taxon>
        <taxon>Bacillati</taxon>
        <taxon>Bacillota</taxon>
        <taxon>Negativicutes</taxon>
        <taxon>Veillonellales</taxon>
        <taxon>Veillonellaceae</taxon>
        <taxon>Lucifera</taxon>
    </lineage>
</organism>
<dbReference type="AlphaFoldDB" id="A0A498R855"/>
<dbReference type="RefSeq" id="WP_122628503.1">
    <property type="nucleotide sequence ID" value="NZ_UPPP01000076.1"/>
</dbReference>
<evidence type="ECO:0000313" key="3">
    <source>
        <dbReference type="Proteomes" id="UP000277811"/>
    </source>
</evidence>
<evidence type="ECO:0000256" key="1">
    <source>
        <dbReference type="SAM" id="Phobius"/>
    </source>
</evidence>
<reference evidence="2 3" key="1">
    <citation type="submission" date="2018-06" db="EMBL/GenBank/DDBJ databases">
        <authorList>
            <person name="Strepis N."/>
        </authorList>
    </citation>
    <scope>NUCLEOTIDE SEQUENCE [LARGE SCALE GENOMIC DNA]</scope>
    <source>
        <strain evidence="2">LUCI</strain>
    </source>
</reference>
<proteinExistence type="predicted"/>
<evidence type="ECO:0000313" key="2">
    <source>
        <dbReference type="EMBL" id="VBB07571.1"/>
    </source>
</evidence>
<dbReference type="EMBL" id="UPPP01000076">
    <property type="protein sequence ID" value="VBB07571.1"/>
    <property type="molecule type" value="Genomic_DNA"/>
</dbReference>